<evidence type="ECO:0000313" key="2">
    <source>
        <dbReference type="Proteomes" id="UP000036681"/>
    </source>
</evidence>
<evidence type="ECO:0000313" key="3">
    <source>
        <dbReference type="WBParaSite" id="ALUE_0000590401-mRNA-1"/>
    </source>
</evidence>
<proteinExistence type="predicted"/>
<dbReference type="Proteomes" id="UP000036681">
    <property type="component" value="Unplaced"/>
</dbReference>
<name>A0A0M3HTE7_ASCLU</name>
<feature type="compositionally biased region" description="Basic residues" evidence="1">
    <location>
        <begin position="16"/>
        <end position="27"/>
    </location>
</feature>
<keyword evidence="2" id="KW-1185">Reference proteome</keyword>
<organism evidence="2 3">
    <name type="scientific">Ascaris lumbricoides</name>
    <name type="common">Giant roundworm</name>
    <dbReference type="NCBI Taxonomy" id="6252"/>
    <lineage>
        <taxon>Eukaryota</taxon>
        <taxon>Metazoa</taxon>
        <taxon>Ecdysozoa</taxon>
        <taxon>Nematoda</taxon>
        <taxon>Chromadorea</taxon>
        <taxon>Rhabditida</taxon>
        <taxon>Spirurina</taxon>
        <taxon>Ascaridomorpha</taxon>
        <taxon>Ascaridoidea</taxon>
        <taxon>Ascarididae</taxon>
        <taxon>Ascaris</taxon>
    </lineage>
</organism>
<reference evidence="3" key="1">
    <citation type="submission" date="2017-02" db="UniProtKB">
        <authorList>
            <consortium name="WormBaseParasite"/>
        </authorList>
    </citation>
    <scope>IDENTIFICATION</scope>
</reference>
<dbReference type="AlphaFoldDB" id="A0A0M3HTE7"/>
<dbReference type="WBParaSite" id="ALUE_0000590401-mRNA-1">
    <property type="protein sequence ID" value="ALUE_0000590401-mRNA-1"/>
    <property type="gene ID" value="ALUE_0000590401"/>
</dbReference>
<feature type="region of interest" description="Disordered" evidence="1">
    <location>
        <begin position="1"/>
        <end position="27"/>
    </location>
</feature>
<accession>A0A0M3HTE7</accession>
<sequence>MIVSEGRNAVQDARYNKARQHPTTRNRRMRYLPTNALTQTVDAQMQSSCWGMCAVIENTRRIECMDANRTNKNYGHPEAGTYRWVVGVLYH</sequence>
<evidence type="ECO:0000256" key="1">
    <source>
        <dbReference type="SAM" id="MobiDB-lite"/>
    </source>
</evidence>
<protein>
    <submittedName>
        <fullName evidence="3">Pept_C1 domain-containing protein</fullName>
    </submittedName>
</protein>